<proteinExistence type="predicted"/>
<evidence type="ECO:0000313" key="3">
    <source>
        <dbReference type="Proteomes" id="UP001061361"/>
    </source>
</evidence>
<dbReference type="InterPro" id="IPR010292">
    <property type="entry name" value="Uncharacterised_CreA"/>
</dbReference>
<dbReference type="EMBL" id="AP026708">
    <property type="protein sequence ID" value="BDQ33836.1"/>
    <property type="molecule type" value="Genomic_DNA"/>
</dbReference>
<feature type="chain" id="PRO_5045469328" evidence="1">
    <location>
        <begin position="36"/>
        <end position="172"/>
    </location>
</feature>
<dbReference type="Pfam" id="PF05981">
    <property type="entry name" value="CreA"/>
    <property type="match status" value="1"/>
</dbReference>
<organism evidence="2 3">
    <name type="scientific">Pseudodesulfovibrio portus</name>
    <dbReference type="NCBI Taxonomy" id="231439"/>
    <lineage>
        <taxon>Bacteria</taxon>
        <taxon>Pseudomonadati</taxon>
        <taxon>Thermodesulfobacteriota</taxon>
        <taxon>Desulfovibrionia</taxon>
        <taxon>Desulfovibrionales</taxon>
        <taxon>Desulfovibrionaceae</taxon>
    </lineage>
</organism>
<evidence type="ECO:0000313" key="2">
    <source>
        <dbReference type="EMBL" id="BDQ33836.1"/>
    </source>
</evidence>
<dbReference type="PANTHER" id="PTHR37952:SF2">
    <property type="entry name" value="PROTEIN CREA"/>
    <property type="match status" value="1"/>
</dbReference>
<accession>A0ABN6RS64</accession>
<evidence type="ECO:0000256" key="1">
    <source>
        <dbReference type="SAM" id="SignalP"/>
    </source>
</evidence>
<protein>
    <submittedName>
        <fullName evidence="2">Protein CreA</fullName>
    </submittedName>
</protein>
<dbReference type="PIRSF" id="PIRSF003174">
    <property type="entry name" value="CreA"/>
    <property type="match status" value="1"/>
</dbReference>
<name>A0ABN6RS64_9BACT</name>
<dbReference type="Proteomes" id="UP001061361">
    <property type="component" value="Chromosome"/>
</dbReference>
<keyword evidence="1" id="KW-0732">Signal</keyword>
<gene>
    <name evidence="2" type="primary">creA</name>
    <name evidence="2" type="ORF">JCM14722_13780</name>
</gene>
<feature type="signal peptide" evidence="1">
    <location>
        <begin position="1"/>
        <end position="35"/>
    </location>
</feature>
<keyword evidence="3" id="KW-1185">Reference proteome</keyword>
<dbReference type="RefSeq" id="WP_264983889.1">
    <property type="nucleotide sequence ID" value="NZ_AP026708.1"/>
</dbReference>
<dbReference type="PANTHER" id="PTHR37952">
    <property type="match status" value="1"/>
</dbReference>
<sequence>MKSLDFLKTERRPFFSRFFRVLPLALLLCAVVPTAATPEVIGTVDTVFRLLSRDDDIVVEAFDDPDIPGVSCYLSRARKGGVKGMLGVAEDTSDASIECLCTDDIVVPERIRSGKADGERVFKKGTSLIFKSMQVVRFYDQKRDVIIYLVYSDRVVEGSPKNSVTCVKVPTK</sequence>
<reference evidence="2" key="1">
    <citation type="submission" date="2022-08" db="EMBL/GenBank/DDBJ databases">
        <title>Genome Sequence of the sulphate-reducing bacterium, Pseudodesulfovibrio portus JCM14722.</title>
        <authorList>
            <person name="Kondo R."/>
            <person name="Kataoka T."/>
        </authorList>
    </citation>
    <scope>NUCLEOTIDE SEQUENCE</scope>
    <source>
        <strain evidence="2">JCM 14722</strain>
    </source>
</reference>